<evidence type="ECO:0000313" key="2">
    <source>
        <dbReference type="EMBL" id="QIB69485.1"/>
    </source>
</evidence>
<evidence type="ECO:0000256" key="1">
    <source>
        <dbReference type="ARBA" id="ARBA00008591"/>
    </source>
</evidence>
<dbReference type="AlphaFoldDB" id="A0A858BWM6"/>
<dbReference type="InterPro" id="IPR052912">
    <property type="entry name" value="UPF0111_domain"/>
</dbReference>
<name>A0A858BWM6_9FIRM</name>
<dbReference type="Pfam" id="PF01865">
    <property type="entry name" value="PhoU_div"/>
    <property type="match status" value="1"/>
</dbReference>
<sequence>MLSAKKKEDIFYNLFIEYAEKIVKSGEAFSDLVKNYENVEDKVAAIKVLETECDMEAHKILKALNGSFVTPFDREDIYSVTREMDDIVDTLEEVANRFLVFDVHVVRQEAVYMADLIMQSIRELNILFKHLSEMKKNQIVREQIIEVNRIENEGDVIYRKALSKLFREEKDPIELIKWKHLFEQLEASLDSCENVANILEGVVMKYA</sequence>
<dbReference type="Gene3D" id="1.20.58.220">
    <property type="entry name" value="Phosphate transport system protein phou homolog 2, domain 2"/>
    <property type="match status" value="1"/>
</dbReference>
<gene>
    <name evidence="2" type="ORF">Ami103574_09160</name>
</gene>
<dbReference type="InterPro" id="IPR038078">
    <property type="entry name" value="PhoU-like_sf"/>
</dbReference>
<protein>
    <submittedName>
        <fullName evidence="2">DUF47 domain-containing protein</fullName>
    </submittedName>
</protein>
<dbReference type="EMBL" id="CP048649">
    <property type="protein sequence ID" value="QIB69485.1"/>
    <property type="molecule type" value="Genomic_DNA"/>
</dbReference>
<dbReference type="RefSeq" id="WP_163066728.1">
    <property type="nucleotide sequence ID" value="NZ_CP048649.1"/>
</dbReference>
<evidence type="ECO:0000313" key="3">
    <source>
        <dbReference type="Proteomes" id="UP000466848"/>
    </source>
</evidence>
<organism evidence="2 3">
    <name type="scientific">Aminipila butyrica</name>
    <dbReference type="NCBI Taxonomy" id="433296"/>
    <lineage>
        <taxon>Bacteria</taxon>
        <taxon>Bacillati</taxon>
        <taxon>Bacillota</taxon>
        <taxon>Clostridia</taxon>
        <taxon>Peptostreptococcales</taxon>
        <taxon>Anaerovoracaceae</taxon>
        <taxon>Aminipila</taxon>
    </lineage>
</organism>
<accession>A0A858BWM6</accession>
<dbReference type="Proteomes" id="UP000466848">
    <property type="component" value="Chromosome"/>
</dbReference>
<reference evidence="2 3" key="1">
    <citation type="submission" date="2020-02" db="EMBL/GenBank/DDBJ databases">
        <authorList>
            <person name="Kim Y.B."/>
            <person name="Roh S.W."/>
        </authorList>
    </citation>
    <scope>NUCLEOTIDE SEQUENCE [LARGE SCALE GENOMIC DNA]</scope>
    <source>
        <strain evidence="2 3">DSM 103574</strain>
    </source>
</reference>
<keyword evidence="3" id="KW-1185">Reference proteome</keyword>
<dbReference type="PANTHER" id="PTHR37298">
    <property type="entry name" value="UPF0111 PROTEIN YKAA"/>
    <property type="match status" value="1"/>
</dbReference>
<dbReference type="PANTHER" id="PTHR37298:SF1">
    <property type="entry name" value="UPF0111 PROTEIN YKAA"/>
    <property type="match status" value="1"/>
</dbReference>
<dbReference type="KEGG" id="abut:Ami103574_09160"/>
<dbReference type="InterPro" id="IPR018445">
    <property type="entry name" value="Put_Phosphate_transp_reg"/>
</dbReference>
<comment type="similarity">
    <text evidence="1">Belongs to the UPF0111 family.</text>
</comment>
<proteinExistence type="inferred from homology"/>